<dbReference type="Pfam" id="PF16405">
    <property type="entry name" value="DUF5013"/>
    <property type="match status" value="1"/>
</dbReference>
<feature type="domain" description="DUF5013" evidence="1">
    <location>
        <begin position="247"/>
        <end position="383"/>
    </location>
</feature>
<evidence type="ECO:0000313" key="3">
    <source>
        <dbReference type="Proteomes" id="UP000760545"/>
    </source>
</evidence>
<dbReference type="PROSITE" id="PS51257">
    <property type="entry name" value="PROKAR_LIPOPROTEIN"/>
    <property type="match status" value="1"/>
</dbReference>
<name>A0ABX1DDM9_9FLAO</name>
<gene>
    <name evidence="2" type="ORF">HC176_12815</name>
</gene>
<evidence type="ECO:0000313" key="2">
    <source>
        <dbReference type="EMBL" id="NJX16370.1"/>
    </source>
</evidence>
<protein>
    <submittedName>
        <fullName evidence="2">DUF5013 domain-containing protein</fullName>
    </submittedName>
</protein>
<dbReference type="Pfam" id="PF16389">
    <property type="entry name" value="DUF4998"/>
    <property type="match status" value="1"/>
</dbReference>
<accession>A0ABX1DDM9</accession>
<reference evidence="2 3" key="1">
    <citation type="submission" date="2020-03" db="EMBL/GenBank/DDBJ databases">
        <title>Tamlana sp. nov, isolated from XXX.</title>
        <authorList>
            <person name="Cao W.R."/>
        </authorList>
    </citation>
    <scope>NUCLEOTIDE SEQUENCE [LARGE SCALE GENOMIC DNA]</scope>
    <source>
        <strain evidence="2 3">HST1-43</strain>
    </source>
</reference>
<dbReference type="RefSeq" id="WP_167918900.1">
    <property type="nucleotide sequence ID" value="NZ_JAAVJS010000019.1"/>
</dbReference>
<sequence length="422" mass="46822">MIDIIKTIQLLRITFVIAGILALSSCSNQEEDDYKKFVSDGEIIYTGKIDSLKTFSGKNRIKLNGLLSPDPKVTSVKVYWANKKESTVIPVNKEDIAKPVSYIIDGLEENLYNFEIQTFDDDDNSSIPVFITGKVYGNRYQNSLINRPLIKQDLQEESQSAFVEFAPVDLTSGILFSELEYVDSDGDLITIEVPTETESITLEKFTNGNTFKYRTAFLPEETAIDTFYTDYKVITPSVPISKPPYFKNGVKPFAVAEFSGIRYGTPKDWIHNEGALNHNGYGVYDNNNGGGIFNLVSGYGEPKLVNAKVYQKMRLTPGTYTYKVVTEGNNYNGVNDQVYATVALGNTLPDVKNVETASSTLGFARISGPANTYTIEFTLTEDFTDIAIGLAATNGIDPNNPDAEPVNINRYMTFASFTLSKQ</sequence>
<dbReference type="Proteomes" id="UP000760545">
    <property type="component" value="Unassembled WGS sequence"/>
</dbReference>
<proteinExistence type="predicted"/>
<dbReference type="InterPro" id="IPR032181">
    <property type="entry name" value="DUF5013"/>
</dbReference>
<evidence type="ECO:0000259" key="1">
    <source>
        <dbReference type="Pfam" id="PF16405"/>
    </source>
</evidence>
<dbReference type="EMBL" id="JAAVJS010000019">
    <property type="protein sequence ID" value="NJX16370.1"/>
    <property type="molecule type" value="Genomic_DNA"/>
</dbReference>
<organism evidence="2 3">
    <name type="scientific">Tamlana crocina</name>
    <dbReference type="NCBI Taxonomy" id="393006"/>
    <lineage>
        <taxon>Bacteria</taxon>
        <taxon>Pseudomonadati</taxon>
        <taxon>Bacteroidota</taxon>
        <taxon>Flavobacteriia</taxon>
        <taxon>Flavobacteriales</taxon>
        <taxon>Flavobacteriaceae</taxon>
        <taxon>Tamlana</taxon>
    </lineage>
</organism>
<keyword evidence="3" id="KW-1185">Reference proteome</keyword>
<comment type="caution">
    <text evidence="2">The sequence shown here is derived from an EMBL/GenBank/DDBJ whole genome shotgun (WGS) entry which is preliminary data.</text>
</comment>